<evidence type="ECO:0000313" key="2">
    <source>
        <dbReference type="Proteomes" id="UP000558997"/>
    </source>
</evidence>
<dbReference type="AlphaFoldDB" id="A0A841DU00"/>
<keyword evidence="2" id="KW-1185">Reference proteome</keyword>
<dbReference type="EMBL" id="JACHNF010000001">
    <property type="protein sequence ID" value="MBB5979767.1"/>
    <property type="molecule type" value="Genomic_DNA"/>
</dbReference>
<dbReference type="Proteomes" id="UP000558997">
    <property type="component" value="Unassembled WGS sequence"/>
</dbReference>
<comment type="caution">
    <text evidence="1">The sequence shown here is derived from an EMBL/GenBank/DDBJ whole genome shotgun (WGS) entry which is preliminary data.</text>
</comment>
<protein>
    <submittedName>
        <fullName evidence="1">Uncharacterized protein</fullName>
    </submittedName>
</protein>
<name>A0A841DU00_9ACTN</name>
<sequence length="57" mass="6101">MIFTRRFGALAARPRFPDAPELQQELGTPIDLDAELAHLTADTQPGQHGGKADESAA</sequence>
<gene>
    <name evidence="1" type="ORF">HDA44_003108</name>
</gene>
<proteinExistence type="predicted"/>
<evidence type="ECO:0000313" key="1">
    <source>
        <dbReference type="EMBL" id="MBB5979767.1"/>
    </source>
</evidence>
<organism evidence="1 2">
    <name type="scientific">Kribbella solani</name>
    <dbReference type="NCBI Taxonomy" id="236067"/>
    <lineage>
        <taxon>Bacteria</taxon>
        <taxon>Bacillati</taxon>
        <taxon>Actinomycetota</taxon>
        <taxon>Actinomycetes</taxon>
        <taxon>Propionibacteriales</taxon>
        <taxon>Kribbellaceae</taxon>
        <taxon>Kribbella</taxon>
    </lineage>
</organism>
<dbReference type="RefSeq" id="WP_184844908.1">
    <property type="nucleotide sequence ID" value="NZ_BAAAVN010000006.1"/>
</dbReference>
<accession>A0A841DU00</accession>
<reference evidence="1 2" key="1">
    <citation type="submission" date="2020-08" db="EMBL/GenBank/DDBJ databases">
        <title>Sequencing the genomes of 1000 actinobacteria strains.</title>
        <authorList>
            <person name="Klenk H.-P."/>
        </authorList>
    </citation>
    <scope>NUCLEOTIDE SEQUENCE [LARGE SCALE GENOMIC DNA]</scope>
    <source>
        <strain evidence="1 2">DSM 17294</strain>
    </source>
</reference>